<dbReference type="PROSITE" id="PS51819">
    <property type="entry name" value="VOC"/>
    <property type="match status" value="1"/>
</dbReference>
<dbReference type="SUPFAM" id="SSF54593">
    <property type="entry name" value="Glyoxalase/Bleomycin resistance protein/Dihydroxybiphenyl dioxygenase"/>
    <property type="match status" value="1"/>
</dbReference>
<dbReference type="Gene3D" id="3.10.180.10">
    <property type="entry name" value="2,3-Dihydroxybiphenyl 1,2-Dioxygenase, domain 1"/>
    <property type="match status" value="1"/>
</dbReference>
<dbReference type="InterPro" id="IPR037523">
    <property type="entry name" value="VOC_core"/>
</dbReference>
<protein>
    <submittedName>
        <fullName evidence="2">VOC family protein</fullName>
    </submittedName>
</protein>
<dbReference type="EMBL" id="JAUJEA010000001">
    <property type="protein sequence ID" value="MDN5200555.1"/>
    <property type="molecule type" value="Genomic_DNA"/>
</dbReference>
<evidence type="ECO:0000313" key="3">
    <source>
        <dbReference type="Proteomes" id="UP001172082"/>
    </source>
</evidence>
<dbReference type="RefSeq" id="WP_346750578.1">
    <property type="nucleotide sequence ID" value="NZ_JAUJEA010000001.1"/>
</dbReference>
<dbReference type="PANTHER" id="PTHR36437:SF2">
    <property type="entry name" value="GLYOXALASE_BLEOMYCIN RESISTANCE PROTEIN_DIOXYGENASE"/>
    <property type="match status" value="1"/>
</dbReference>
<reference evidence="2" key="1">
    <citation type="submission" date="2023-06" db="EMBL/GenBank/DDBJ databases">
        <title>Genomic of Parafulvivirga corallium.</title>
        <authorList>
            <person name="Wang G."/>
        </authorList>
    </citation>
    <scope>NUCLEOTIDE SEQUENCE</scope>
    <source>
        <strain evidence="2">BMA10</strain>
    </source>
</reference>
<feature type="domain" description="VOC" evidence="1">
    <location>
        <begin position="13"/>
        <end position="137"/>
    </location>
</feature>
<accession>A0ABT8KIK3</accession>
<sequence length="139" mass="15921">MKFTGTQKKMKIQLGRVVILVDDFDQALHFYQTNFFCHTIFDNTTPEGKRYLHIGFSKKDSIGIWFLKAESDEQEDKVGKQTAGQPTVVLYTEDIEKLYTHVKGNGVKIVEKLVEVPGSKFFHCLDLYGNRITVVELTS</sequence>
<organism evidence="2 3">
    <name type="scientific">Splendidivirga corallicola</name>
    <dbReference type="NCBI Taxonomy" id="3051826"/>
    <lineage>
        <taxon>Bacteria</taxon>
        <taxon>Pseudomonadati</taxon>
        <taxon>Bacteroidota</taxon>
        <taxon>Cytophagia</taxon>
        <taxon>Cytophagales</taxon>
        <taxon>Splendidivirgaceae</taxon>
        <taxon>Splendidivirga</taxon>
    </lineage>
</organism>
<evidence type="ECO:0000259" key="1">
    <source>
        <dbReference type="PROSITE" id="PS51819"/>
    </source>
</evidence>
<dbReference type="Pfam" id="PF00903">
    <property type="entry name" value="Glyoxalase"/>
    <property type="match status" value="1"/>
</dbReference>
<comment type="caution">
    <text evidence="2">The sequence shown here is derived from an EMBL/GenBank/DDBJ whole genome shotgun (WGS) entry which is preliminary data.</text>
</comment>
<proteinExistence type="predicted"/>
<gene>
    <name evidence="2" type="ORF">QQ008_04260</name>
</gene>
<dbReference type="InterPro" id="IPR029068">
    <property type="entry name" value="Glyas_Bleomycin-R_OHBP_Dase"/>
</dbReference>
<evidence type="ECO:0000313" key="2">
    <source>
        <dbReference type="EMBL" id="MDN5200555.1"/>
    </source>
</evidence>
<keyword evidence="3" id="KW-1185">Reference proteome</keyword>
<name>A0ABT8KIK3_9BACT</name>
<dbReference type="PANTHER" id="PTHR36437">
    <property type="entry name" value="GLYOXALASE/BLEOMYCIN RESISTANCE PROTEIN/DIOXYGENASE"/>
    <property type="match status" value="1"/>
</dbReference>
<dbReference type="Proteomes" id="UP001172082">
    <property type="component" value="Unassembled WGS sequence"/>
</dbReference>
<dbReference type="InterPro" id="IPR004360">
    <property type="entry name" value="Glyas_Fos-R_dOase_dom"/>
</dbReference>